<dbReference type="CDD" id="cd18030">
    <property type="entry name" value="DEXHc_RE_I_HsdR"/>
    <property type="match status" value="1"/>
</dbReference>
<evidence type="ECO:0000313" key="13">
    <source>
        <dbReference type="Proteomes" id="UP000031666"/>
    </source>
</evidence>
<dbReference type="GO" id="GO:0009307">
    <property type="term" value="P:DNA restriction-modification system"/>
    <property type="evidence" value="ECO:0007669"/>
    <property type="project" value="UniProtKB-KW"/>
</dbReference>
<organism evidence="12 13">
    <name type="scientific">Vibrio ishigakensis</name>
    <dbReference type="NCBI Taxonomy" id="1481914"/>
    <lineage>
        <taxon>Bacteria</taxon>
        <taxon>Pseudomonadati</taxon>
        <taxon>Pseudomonadota</taxon>
        <taxon>Gammaproteobacteria</taxon>
        <taxon>Vibrionales</taxon>
        <taxon>Vibrionaceae</taxon>
        <taxon>Vibrio</taxon>
    </lineage>
</organism>
<keyword evidence="5 10" id="KW-0680">Restriction system</keyword>
<evidence type="ECO:0000256" key="6">
    <source>
        <dbReference type="ARBA" id="ARBA00022759"/>
    </source>
</evidence>
<keyword evidence="3" id="KW-0540">Nuclease</keyword>
<evidence type="ECO:0000256" key="8">
    <source>
        <dbReference type="ARBA" id="ARBA00022840"/>
    </source>
</evidence>
<dbReference type="EC" id="3.1.21.3" evidence="10"/>
<dbReference type="CDD" id="cd22332">
    <property type="entry name" value="HsdR_N"/>
    <property type="match status" value="1"/>
</dbReference>
<dbReference type="InterPro" id="IPR027417">
    <property type="entry name" value="P-loop_NTPase"/>
</dbReference>
<feature type="domain" description="Helicase ATP-binding" evidence="11">
    <location>
        <begin position="199"/>
        <end position="380"/>
    </location>
</feature>
<dbReference type="Gene3D" id="3.40.50.300">
    <property type="entry name" value="P-loop containing nucleotide triphosphate hydrolases"/>
    <property type="match status" value="2"/>
</dbReference>
<dbReference type="InterPro" id="IPR055180">
    <property type="entry name" value="HsdR_RecA-like_helicase_dom_2"/>
</dbReference>
<evidence type="ECO:0000256" key="1">
    <source>
        <dbReference type="ARBA" id="ARBA00000851"/>
    </source>
</evidence>
<comment type="function">
    <text evidence="10">Subunit R is required for both nuclease and ATPase activities, but not for modification.</text>
</comment>
<evidence type="ECO:0000256" key="10">
    <source>
        <dbReference type="RuleBase" id="RU364115"/>
    </source>
</evidence>
<dbReference type="PROSITE" id="PS51192">
    <property type="entry name" value="HELICASE_ATP_BIND_1"/>
    <property type="match status" value="1"/>
</dbReference>
<evidence type="ECO:0000256" key="3">
    <source>
        <dbReference type="ARBA" id="ARBA00022722"/>
    </source>
</evidence>
<evidence type="ECO:0000256" key="7">
    <source>
        <dbReference type="ARBA" id="ARBA00022801"/>
    </source>
</evidence>
<dbReference type="GO" id="GO:0005524">
    <property type="term" value="F:ATP binding"/>
    <property type="evidence" value="ECO:0007669"/>
    <property type="project" value="UniProtKB-KW"/>
</dbReference>
<dbReference type="Gene3D" id="3.90.1570.50">
    <property type="match status" value="1"/>
</dbReference>
<dbReference type="SUPFAM" id="SSF52540">
    <property type="entry name" value="P-loop containing nucleoside triphosphate hydrolases"/>
    <property type="match status" value="1"/>
</dbReference>
<dbReference type="GO" id="GO:0003677">
    <property type="term" value="F:DNA binding"/>
    <property type="evidence" value="ECO:0007669"/>
    <property type="project" value="UniProtKB-KW"/>
</dbReference>
<comment type="caution">
    <text evidence="12">The sequence shown here is derived from an EMBL/GenBank/DDBJ whole genome shotgun (WGS) entry which is preliminary data.</text>
</comment>
<accession>A0A0B8Q7L2</accession>
<keyword evidence="8 10" id="KW-0067">ATP-binding</keyword>
<dbReference type="Proteomes" id="UP000031666">
    <property type="component" value="Unassembled WGS sequence"/>
</dbReference>
<dbReference type="InterPro" id="IPR051268">
    <property type="entry name" value="Type-I_R_enzyme_R_subunit"/>
</dbReference>
<dbReference type="AlphaFoldDB" id="A0A0B8Q7L2"/>
<dbReference type="EMBL" id="BBSC01000004">
    <property type="protein sequence ID" value="GAM75660.1"/>
    <property type="molecule type" value="Genomic_DNA"/>
</dbReference>
<name>A0A0B8Q7L2_9VIBR</name>
<dbReference type="GO" id="GO:0009035">
    <property type="term" value="F:type I site-specific deoxyribonuclease activity"/>
    <property type="evidence" value="ECO:0007669"/>
    <property type="project" value="UniProtKB-EC"/>
</dbReference>
<dbReference type="SMART" id="SM00487">
    <property type="entry name" value="DEXDc"/>
    <property type="match status" value="1"/>
</dbReference>
<reference evidence="12 13" key="2">
    <citation type="submission" date="2015-01" db="EMBL/GenBank/DDBJ databases">
        <authorList>
            <consortium name="NBRP consortium"/>
            <person name="Sawabe T."/>
            <person name="Meirelles P."/>
            <person name="Feng G."/>
            <person name="Sayaka M."/>
            <person name="Hattori M."/>
            <person name="Ohkuma M."/>
        </authorList>
    </citation>
    <scope>NUCLEOTIDE SEQUENCE [LARGE SCALE GENOMIC DNA]</scope>
    <source>
        <strain evidence="13">JCM 19241</strain>
    </source>
</reference>
<evidence type="ECO:0000256" key="5">
    <source>
        <dbReference type="ARBA" id="ARBA00022747"/>
    </source>
</evidence>
<dbReference type="NCBIfam" id="TIGR00348">
    <property type="entry name" value="hsdR"/>
    <property type="match status" value="1"/>
</dbReference>
<keyword evidence="9 10" id="KW-0238">DNA-binding</keyword>
<evidence type="ECO:0000256" key="4">
    <source>
        <dbReference type="ARBA" id="ARBA00022741"/>
    </source>
</evidence>
<comment type="subunit">
    <text evidence="10">The type I restriction/modification system is composed of three polypeptides R, M and S.</text>
</comment>
<evidence type="ECO:0000256" key="2">
    <source>
        <dbReference type="ARBA" id="ARBA00008598"/>
    </source>
</evidence>
<dbReference type="Pfam" id="PF04313">
    <property type="entry name" value="HSDR_N"/>
    <property type="match status" value="1"/>
</dbReference>
<sequence>MKVKKLYDANKEVYRLLRYGVKEKVGTGQQNQTVWLIDWDNPEANDFAIAEEVTIQGEKKKRPDIVIYVNGIALGVIELKRSSVSVSEGIRQNLDNQKKDFIRNFFTTMQLVMAGNDTQGLRYGTIETSEKYYLEWKEQPSAHQLPNTTVKAETLLDENTAQLCDKTRFLQLLHDFIVFDAGIKKTCRHNQFFGIQAAKKHITSKQGGIIWHTQGSGKSLTMVWLAKWIRENVTDSRVLVITDRTELDEQIEKVFTGVDEDIYRTKSGSDLVATLNEPNPWLMCSLVHKFGRNGEEPTESEKNETTDEFLEDMKGALPDDFSAKGSLFVLVDECHRTQSGKLHEAMKAILPEAMFIGFTGTPLMKKDKKKSLEVFGPYIHTYKFDEAVSDGVVLDLRYEARDIDQHLTSNKGVDTWFDTNTQGLSNLAKIQLKEKWGTMQKVLSSKSRLERIVMDIWLDMKRKPALVSGRGNAMLVCTSVHQACMVYDLFSKTDLAGKCAIVTSYQPAASSIKGEESGAGQTEKLFKYKTYRKMLADYFEQSEEEASKRVEEFELKVKERFIKEPGQMRLLIVVDKLLTGFDAPSATYLYIDKKMADHNLFQAICRVNRLDGDDKEYGYIVDYKDLFRSLDKAIKDYTAEAFDGYDDEDVAGLLKDRLKEARTDLDNALEVARASVSQ</sequence>
<dbReference type="InterPro" id="IPR040980">
    <property type="entry name" value="SWI2_SNF2"/>
</dbReference>
<protein>
    <recommendedName>
        <fullName evidence="10">Type I restriction enzyme endonuclease subunit</fullName>
        <shortName evidence="10">R protein</shortName>
        <ecNumber evidence="10">3.1.21.3</ecNumber>
    </recommendedName>
</protein>
<dbReference type="InterPro" id="IPR004473">
    <property type="entry name" value="Restrct_endonuc_typeI_HsdR"/>
</dbReference>
<dbReference type="InterPro" id="IPR014001">
    <property type="entry name" value="Helicase_ATP-bd"/>
</dbReference>
<dbReference type="Pfam" id="PF18766">
    <property type="entry name" value="SWI2_SNF2"/>
    <property type="match status" value="1"/>
</dbReference>
<evidence type="ECO:0000256" key="9">
    <source>
        <dbReference type="ARBA" id="ARBA00023125"/>
    </source>
</evidence>
<keyword evidence="4 10" id="KW-0547">Nucleotide-binding</keyword>
<evidence type="ECO:0000313" key="12">
    <source>
        <dbReference type="EMBL" id="GAM75660.1"/>
    </source>
</evidence>
<dbReference type="InterPro" id="IPR007409">
    <property type="entry name" value="Restrct_endonuc_type1_HsdR_N"/>
</dbReference>
<keyword evidence="6" id="KW-0255">Endonuclease</keyword>
<keyword evidence="7 10" id="KW-0378">Hydrolase</keyword>
<evidence type="ECO:0000259" key="11">
    <source>
        <dbReference type="PROSITE" id="PS51192"/>
    </source>
</evidence>
<gene>
    <name evidence="12" type="ORF">JCM19241_3572</name>
</gene>
<reference evidence="12 13" key="1">
    <citation type="submission" date="2015-01" db="EMBL/GenBank/DDBJ databases">
        <title>Vibrio sp. C94 JCM 19241 whole genome shotgun sequence.</title>
        <authorList>
            <person name="Sawabe T."/>
            <person name="Meirelles P."/>
            <person name="Feng G."/>
            <person name="Sayaka M."/>
            <person name="Hattori M."/>
            <person name="Ohkuma M."/>
        </authorList>
    </citation>
    <scope>NUCLEOTIDE SEQUENCE [LARGE SCALE GENOMIC DNA]</scope>
    <source>
        <strain evidence="13">JCM 19241</strain>
    </source>
</reference>
<comment type="similarity">
    <text evidence="2 10">Belongs to the HsdR family.</text>
</comment>
<dbReference type="STRING" id="1481914.JCM19241_3572"/>
<dbReference type="PANTHER" id="PTHR30195">
    <property type="entry name" value="TYPE I SITE-SPECIFIC DEOXYRIBONUCLEASE PROTEIN SUBUNIT M AND R"/>
    <property type="match status" value="1"/>
</dbReference>
<proteinExistence type="inferred from homology"/>
<dbReference type="CDD" id="cd18800">
    <property type="entry name" value="SF2_C_EcoR124I-like"/>
    <property type="match status" value="1"/>
</dbReference>
<dbReference type="Pfam" id="PF22679">
    <property type="entry name" value="T1R_D3-like"/>
    <property type="match status" value="1"/>
</dbReference>
<dbReference type="PANTHER" id="PTHR30195:SF15">
    <property type="entry name" value="TYPE I RESTRICTION ENZYME HINDI ENDONUCLEASE SUBUNIT"/>
    <property type="match status" value="1"/>
</dbReference>
<comment type="catalytic activity">
    <reaction evidence="1 10">
        <text>Endonucleolytic cleavage of DNA to give random double-stranded fragments with terminal 5'-phosphates, ATP is simultaneously hydrolyzed.</text>
        <dbReference type="EC" id="3.1.21.3"/>
    </reaction>
</comment>